<dbReference type="PRINTS" id="PR00127">
    <property type="entry name" value="CLPPROTEASEP"/>
</dbReference>
<keyword evidence="5" id="KW-0720">Serine protease</keyword>
<evidence type="ECO:0000313" key="7">
    <source>
        <dbReference type="EMBL" id="QUI25840.1"/>
    </source>
</evidence>
<dbReference type="GO" id="GO:0004252">
    <property type="term" value="F:serine-type endopeptidase activity"/>
    <property type="evidence" value="ECO:0007669"/>
    <property type="project" value="InterPro"/>
</dbReference>
<keyword evidence="8" id="KW-1185">Reference proteome</keyword>
<dbReference type="PANTHER" id="PTHR10381:SF70">
    <property type="entry name" value="ATP-DEPENDENT CLP PROTEASE PROTEOLYTIC SUBUNIT"/>
    <property type="match status" value="1"/>
</dbReference>
<sequence length="239" mass="26391">MAKVKIKGVIVANDQKWIYEWFDMEATSPNDVGLVIDEANGEDLEVEINSGGGSVYAGSEIYTALKDYKGNITVKIVGIAASAASVIAMAGDSVQISPTAQIMIHNVSSIARGDYRDLQHEADVIRNYNKSIANAYMLKTGMSQEELLDLMDKETWLNAQQAKELEFVNEIMFDDGNQLVACTNVNNSFMLPMEVVNKIRNVIKQPSNDGVKIKKDNTDIDICQAKLNLLKLKGDMVHE</sequence>
<proteinExistence type="inferred from homology"/>
<name>A0A8J8SJD2_9FIRM</name>
<dbReference type="GO" id="GO:0009368">
    <property type="term" value="C:endopeptidase Clp complex"/>
    <property type="evidence" value="ECO:0007669"/>
    <property type="project" value="TreeGrafter"/>
</dbReference>
<dbReference type="AlphaFoldDB" id="A0A8J8SJD2"/>
<organism evidence="7 8">
    <name type="scientific">Vallitalea pronyensis</name>
    <dbReference type="NCBI Taxonomy" id="1348613"/>
    <lineage>
        <taxon>Bacteria</taxon>
        <taxon>Bacillati</taxon>
        <taxon>Bacillota</taxon>
        <taxon>Clostridia</taxon>
        <taxon>Lachnospirales</taxon>
        <taxon>Vallitaleaceae</taxon>
        <taxon>Vallitalea</taxon>
    </lineage>
</organism>
<dbReference type="InterPro" id="IPR001907">
    <property type="entry name" value="ClpP"/>
</dbReference>
<dbReference type="Pfam" id="PF00574">
    <property type="entry name" value="CLP_protease"/>
    <property type="match status" value="1"/>
</dbReference>
<keyword evidence="4" id="KW-0378">Hydrolase</keyword>
<keyword evidence="2" id="KW-0963">Cytoplasm</keyword>
<dbReference type="GO" id="GO:0051117">
    <property type="term" value="F:ATPase binding"/>
    <property type="evidence" value="ECO:0007669"/>
    <property type="project" value="TreeGrafter"/>
</dbReference>
<gene>
    <name evidence="7" type="ORF">HZI73_22385</name>
</gene>
<dbReference type="GO" id="GO:0004176">
    <property type="term" value="F:ATP-dependent peptidase activity"/>
    <property type="evidence" value="ECO:0007669"/>
    <property type="project" value="InterPro"/>
</dbReference>
<accession>A0A8J8SJD2</accession>
<dbReference type="KEGG" id="vpy:HZI73_22385"/>
<evidence type="ECO:0000313" key="8">
    <source>
        <dbReference type="Proteomes" id="UP000683246"/>
    </source>
</evidence>
<evidence type="ECO:0000256" key="4">
    <source>
        <dbReference type="ARBA" id="ARBA00022801"/>
    </source>
</evidence>
<evidence type="ECO:0000256" key="6">
    <source>
        <dbReference type="RuleBase" id="RU003567"/>
    </source>
</evidence>
<evidence type="ECO:0000256" key="3">
    <source>
        <dbReference type="ARBA" id="ARBA00022670"/>
    </source>
</evidence>
<dbReference type="InterPro" id="IPR023562">
    <property type="entry name" value="ClpP/TepA"/>
</dbReference>
<keyword evidence="3 7" id="KW-0645">Protease</keyword>
<dbReference type="EMBL" id="CP058649">
    <property type="protein sequence ID" value="QUI25840.1"/>
    <property type="molecule type" value="Genomic_DNA"/>
</dbReference>
<evidence type="ECO:0000256" key="1">
    <source>
        <dbReference type="ARBA" id="ARBA00007039"/>
    </source>
</evidence>
<reference evidence="7" key="1">
    <citation type="submission" date="2020-07" db="EMBL/GenBank/DDBJ databases">
        <title>Vallitalea pronyensis genome.</title>
        <authorList>
            <person name="Postec A."/>
        </authorList>
    </citation>
    <scope>NUCLEOTIDE SEQUENCE</scope>
    <source>
        <strain evidence="7">FatNI3</strain>
    </source>
</reference>
<dbReference type="Proteomes" id="UP000683246">
    <property type="component" value="Chromosome"/>
</dbReference>
<dbReference type="InterPro" id="IPR029045">
    <property type="entry name" value="ClpP/crotonase-like_dom_sf"/>
</dbReference>
<dbReference type="CDD" id="cd07016">
    <property type="entry name" value="S14_ClpP_1"/>
    <property type="match status" value="1"/>
</dbReference>
<dbReference type="GO" id="GO:0006515">
    <property type="term" value="P:protein quality control for misfolded or incompletely synthesized proteins"/>
    <property type="evidence" value="ECO:0007669"/>
    <property type="project" value="TreeGrafter"/>
</dbReference>
<protein>
    <recommendedName>
        <fullName evidence="6">ATP-dependent Clp protease proteolytic subunit</fullName>
    </recommendedName>
</protein>
<evidence type="ECO:0000256" key="2">
    <source>
        <dbReference type="ARBA" id="ARBA00022490"/>
    </source>
</evidence>
<dbReference type="SUPFAM" id="SSF52096">
    <property type="entry name" value="ClpP/crotonase"/>
    <property type="match status" value="1"/>
</dbReference>
<dbReference type="Gene3D" id="3.90.226.10">
    <property type="entry name" value="2-enoyl-CoA Hydratase, Chain A, domain 1"/>
    <property type="match status" value="1"/>
</dbReference>
<dbReference type="NCBIfam" id="NF045542">
    <property type="entry name" value="Clp_rel_HeadMat"/>
    <property type="match status" value="1"/>
</dbReference>
<dbReference type="PANTHER" id="PTHR10381">
    <property type="entry name" value="ATP-DEPENDENT CLP PROTEASE PROTEOLYTIC SUBUNIT"/>
    <property type="match status" value="1"/>
</dbReference>
<comment type="similarity">
    <text evidence="1 6">Belongs to the peptidase S14 family.</text>
</comment>
<evidence type="ECO:0000256" key="5">
    <source>
        <dbReference type="ARBA" id="ARBA00022825"/>
    </source>
</evidence>